<evidence type="ECO:0000313" key="2">
    <source>
        <dbReference type="Proteomes" id="UP000828048"/>
    </source>
</evidence>
<comment type="caution">
    <text evidence="1">The sequence shown here is derived from an EMBL/GenBank/DDBJ whole genome shotgun (WGS) entry which is preliminary data.</text>
</comment>
<accession>A0ACB7ZDT7</accession>
<reference evidence="1 2" key="1">
    <citation type="journal article" date="2021" name="Hortic Res">
        <title>High-quality reference genome and annotation aids understanding of berry development for evergreen blueberry (Vaccinium darrowii).</title>
        <authorList>
            <person name="Yu J."/>
            <person name="Hulse-Kemp A.M."/>
            <person name="Babiker E."/>
            <person name="Staton M."/>
        </authorList>
    </citation>
    <scope>NUCLEOTIDE SEQUENCE [LARGE SCALE GENOMIC DNA]</scope>
    <source>
        <strain evidence="2">cv. NJ 8807/NJ 8810</strain>
        <tissue evidence="1">Young leaf</tissue>
    </source>
</reference>
<dbReference type="Proteomes" id="UP000828048">
    <property type="component" value="Chromosome 12"/>
</dbReference>
<organism evidence="1 2">
    <name type="scientific">Vaccinium darrowii</name>
    <dbReference type="NCBI Taxonomy" id="229202"/>
    <lineage>
        <taxon>Eukaryota</taxon>
        <taxon>Viridiplantae</taxon>
        <taxon>Streptophyta</taxon>
        <taxon>Embryophyta</taxon>
        <taxon>Tracheophyta</taxon>
        <taxon>Spermatophyta</taxon>
        <taxon>Magnoliopsida</taxon>
        <taxon>eudicotyledons</taxon>
        <taxon>Gunneridae</taxon>
        <taxon>Pentapetalae</taxon>
        <taxon>asterids</taxon>
        <taxon>Ericales</taxon>
        <taxon>Ericaceae</taxon>
        <taxon>Vaccinioideae</taxon>
        <taxon>Vaccinieae</taxon>
        <taxon>Vaccinium</taxon>
    </lineage>
</organism>
<protein>
    <submittedName>
        <fullName evidence="1">Uncharacterized protein</fullName>
    </submittedName>
</protein>
<gene>
    <name evidence="1" type="ORF">Vadar_014526</name>
</gene>
<sequence>MGSEGFQQSNPKLCRNGCGFFGTAANMALCSKCYRDLRLKEEQAVSDKAHMDKLVDDLNLKIRVPSRPRVPSESAAAGGAAARVSQAAVAAKRCSSCNKKVGLVGFQCRCRATFCGDHRYPETHDCLFDFKAVGKDAIARDNPVVKADKVVRF</sequence>
<dbReference type="EMBL" id="CM037162">
    <property type="protein sequence ID" value="KAH7863187.1"/>
    <property type="molecule type" value="Genomic_DNA"/>
</dbReference>
<name>A0ACB7ZDT7_9ERIC</name>
<keyword evidence="2" id="KW-1185">Reference proteome</keyword>
<proteinExistence type="predicted"/>
<evidence type="ECO:0000313" key="1">
    <source>
        <dbReference type="EMBL" id="KAH7863187.1"/>
    </source>
</evidence>